<dbReference type="EMBL" id="OU895879">
    <property type="protein sequence ID" value="CAG9809713.1"/>
    <property type="molecule type" value="Genomic_DNA"/>
</dbReference>
<keyword evidence="5" id="KW-0001">2Fe-2S</keyword>
<dbReference type="Gene3D" id="2.102.10.10">
    <property type="entry name" value="Rieske [2Fe-2S] iron-sulphur domain"/>
    <property type="match status" value="1"/>
</dbReference>
<evidence type="ECO:0000256" key="4">
    <source>
        <dbReference type="ARBA" id="ARBA00022692"/>
    </source>
</evidence>
<feature type="transmembrane region" description="Helical" evidence="17">
    <location>
        <begin position="6"/>
        <end position="25"/>
    </location>
</feature>
<evidence type="ECO:0000256" key="5">
    <source>
        <dbReference type="ARBA" id="ARBA00022714"/>
    </source>
</evidence>
<evidence type="ECO:0000256" key="6">
    <source>
        <dbReference type="ARBA" id="ARBA00022723"/>
    </source>
</evidence>
<comment type="pathway">
    <text evidence="3">Hormone biosynthesis.</text>
</comment>
<dbReference type="SUPFAM" id="SSF50022">
    <property type="entry name" value="ISP domain"/>
    <property type="match status" value="1"/>
</dbReference>
<dbReference type="Pfam" id="PF19298">
    <property type="entry name" value="KshA_C"/>
    <property type="match status" value="1"/>
</dbReference>
<dbReference type="PANTHER" id="PTHR21266:SF32">
    <property type="entry name" value="CHOLESTEROL 7-DESATURASE NVD"/>
    <property type="match status" value="1"/>
</dbReference>
<dbReference type="EC" id="1.14.19.21" evidence="14"/>
<evidence type="ECO:0000256" key="9">
    <source>
        <dbReference type="ARBA" id="ARBA00023004"/>
    </source>
</evidence>
<reference evidence="19" key="2">
    <citation type="submission" date="2022-10" db="EMBL/GenBank/DDBJ databases">
        <authorList>
            <consortium name="ENA_rothamsted_submissions"/>
            <consortium name="culmorum"/>
            <person name="King R."/>
        </authorList>
    </citation>
    <scope>NUCLEOTIDE SEQUENCE</scope>
</reference>
<dbReference type="PROSITE" id="PS51296">
    <property type="entry name" value="RIESKE"/>
    <property type="match status" value="1"/>
</dbReference>
<keyword evidence="4 17" id="KW-0812">Transmembrane</keyword>
<dbReference type="Pfam" id="PF00355">
    <property type="entry name" value="Rieske"/>
    <property type="match status" value="1"/>
</dbReference>
<name>A0A9N9S1V6_9DIPT</name>
<gene>
    <name evidence="19" type="ORF">CHIRRI_LOCUS12533</name>
</gene>
<dbReference type="GO" id="GO:0051537">
    <property type="term" value="F:2 iron, 2 sulfur cluster binding"/>
    <property type="evidence" value="ECO:0007669"/>
    <property type="project" value="UniProtKB-KW"/>
</dbReference>
<keyword evidence="10" id="KW-0411">Iron-sulfur</keyword>
<evidence type="ECO:0000313" key="20">
    <source>
        <dbReference type="Proteomes" id="UP001153620"/>
    </source>
</evidence>
<evidence type="ECO:0000256" key="8">
    <source>
        <dbReference type="ARBA" id="ARBA00023002"/>
    </source>
</evidence>
<organism evidence="19 20">
    <name type="scientific">Chironomus riparius</name>
    <dbReference type="NCBI Taxonomy" id="315576"/>
    <lineage>
        <taxon>Eukaryota</taxon>
        <taxon>Metazoa</taxon>
        <taxon>Ecdysozoa</taxon>
        <taxon>Arthropoda</taxon>
        <taxon>Hexapoda</taxon>
        <taxon>Insecta</taxon>
        <taxon>Pterygota</taxon>
        <taxon>Neoptera</taxon>
        <taxon>Endopterygota</taxon>
        <taxon>Diptera</taxon>
        <taxon>Nematocera</taxon>
        <taxon>Chironomoidea</taxon>
        <taxon>Chironomidae</taxon>
        <taxon>Chironominae</taxon>
        <taxon>Chironomus</taxon>
    </lineage>
</organism>
<dbReference type="OrthoDB" id="426882at2759"/>
<evidence type="ECO:0000256" key="10">
    <source>
        <dbReference type="ARBA" id="ARBA00023014"/>
    </source>
</evidence>
<dbReference type="PANTHER" id="PTHR21266">
    <property type="entry name" value="IRON-SULFUR DOMAIN CONTAINING PROTEIN"/>
    <property type="match status" value="1"/>
</dbReference>
<keyword evidence="7 17" id="KW-1133">Transmembrane helix</keyword>
<proteinExistence type="inferred from homology"/>
<evidence type="ECO:0000313" key="19">
    <source>
        <dbReference type="EMBL" id="CAG9809713.1"/>
    </source>
</evidence>
<comment type="subcellular location">
    <subcellularLocation>
        <location evidence="2">Membrane</location>
    </subcellularLocation>
</comment>
<dbReference type="Gene3D" id="3.90.380.10">
    <property type="entry name" value="Naphthalene 1,2-dioxygenase Alpha Subunit, Chain A, domain 1"/>
    <property type="match status" value="1"/>
</dbReference>
<dbReference type="InterPro" id="IPR017941">
    <property type="entry name" value="Rieske_2Fe-2S"/>
</dbReference>
<dbReference type="GO" id="GO:0005737">
    <property type="term" value="C:cytoplasm"/>
    <property type="evidence" value="ECO:0007669"/>
    <property type="project" value="TreeGrafter"/>
</dbReference>
<comment type="similarity">
    <text evidence="13">Belongs to the cholesterol 7-desaturase family.</text>
</comment>
<dbReference type="GO" id="GO:0046872">
    <property type="term" value="F:metal ion binding"/>
    <property type="evidence" value="ECO:0007669"/>
    <property type="project" value="UniProtKB-KW"/>
</dbReference>
<dbReference type="SUPFAM" id="SSF55961">
    <property type="entry name" value="Bet v1-like"/>
    <property type="match status" value="1"/>
</dbReference>
<dbReference type="InterPro" id="IPR045605">
    <property type="entry name" value="KshA-like_C"/>
</dbReference>
<evidence type="ECO:0000256" key="17">
    <source>
        <dbReference type="SAM" id="Phobius"/>
    </source>
</evidence>
<reference evidence="19" key="1">
    <citation type="submission" date="2022-01" db="EMBL/GenBank/DDBJ databases">
        <authorList>
            <person name="King R."/>
        </authorList>
    </citation>
    <scope>NUCLEOTIDE SEQUENCE</scope>
</reference>
<accession>A0A9N9S1V6</accession>
<dbReference type="GO" id="GO:0008203">
    <property type="term" value="P:cholesterol metabolic process"/>
    <property type="evidence" value="ECO:0007669"/>
    <property type="project" value="InterPro"/>
</dbReference>
<dbReference type="GO" id="GO:0170056">
    <property type="term" value="F:cholesterol 7-desaturase [NAD(P)H] activity"/>
    <property type="evidence" value="ECO:0007669"/>
    <property type="project" value="UniProtKB-EC"/>
</dbReference>
<comment type="pathway">
    <text evidence="12">Steroid hormone biosynthesis; dafachronic acid biosynthesis.</text>
</comment>
<evidence type="ECO:0000256" key="7">
    <source>
        <dbReference type="ARBA" id="ARBA00022989"/>
    </source>
</evidence>
<keyword evidence="6" id="KW-0479">Metal-binding</keyword>
<comment type="cofactor">
    <cofactor evidence="1">
        <name>Fe cation</name>
        <dbReference type="ChEBI" id="CHEBI:24875"/>
    </cofactor>
</comment>
<evidence type="ECO:0000256" key="2">
    <source>
        <dbReference type="ARBA" id="ARBA00004370"/>
    </source>
</evidence>
<dbReference type="AlphaFoldDB" id="A0A9N9S1V6"/>
<evidence type="ECO:0000259" key="18">
    <source>
        <dbReference type="PROSITE" id="PS51296"/>
    </source>
</evidence>
<keyword evidence="20" id="KW-1185">Reference proteome</keyword>
<dbReference type="Proteomes" id="UP001153620">
    <property type="component" value="Chromosome 3"/>
</dbReference>
<evidence type="ECO:0000256" key="11">
    <source>
        <dbReference type="ARBA" id="ARBA00023136"/>
    </source>
</evidence>
<evidence type="ECO:0000256" key="1">
    <source>
        <dbReference type="ARBA" id="ARBA00001962"/>
    </source>
</evidence>
<evidence type="ECO:0000256" key="15">
    <source>
        <dbReference type="ARBA" id="ARBA00047853"/>
    </source>
</evidence>
<feature type="domain" description="Rieske" evidence="18">
    <location>
        <begin position="59"/>
        <end position="146"/>
    </location>
</feature>
<evidence type="ECO:0000256" key="14">
    <source>
        <dbReference type="ARBA" id="ARBA00026095"/>
    </source>
</evidence>
<evidence type="ECO:0000256" key="16">
    <source>
        <dbReference type="ARBA" id="ARBA00049548"/>
    </source>
</evidence>
<keyword evidence="11 17" id="KW-0472">Membrane</keyword>
<dbReference type="CDD" id="cd03469">
    <property type="entry name" value="Rieske_RO_Alpha_N"/>
    <property type="match status" value="1"/>
</dbReference>
<protein>
    <recommendedName>
        <fullName evidence="14">cholesterol 7-desaturase</fullName>
        <ecNumber evidence="14">1.14.19.21</ecNumber>
    </recommendedName>
</protein>
<dbReference type="InterPro" id="IPR050584">
    <property type="entry name" value="Cholesterol_7-desaturase"/>
</dbReference>
<dbReference type="GO" id="GO:0016020">
    <property type="term" value="C:membrane"/>
    <property type="evidence" value="ECO:0007669"/>
    <property type="project" value="UniProtKB-SubCell"/>
</dbReference>
<comment type="catalytic activity">
    <reaction evidence="15">
        <text>cholesterol + NADH + O2 + H(+) = 7-dehydrocholesterol + NAD(+) + 2 H2O</text>
        <dbReference type="Rhea" id="RHEA:51644"/>
        <dbReference type="ChEBI" id="CHEBI:15377"/>
        <dbReference type="ChEBI" id="CHEBI:15378"/>
        <dbReference type="ChEBI" id="CHEBI:15379"/>
        <dbReference type="ChEBI" id="CHEBI:16113"/>
        <dbReference type="ChEBI" id="CHEBI:17759"/>
        <dbReference type="ChEBI" id="CHEBI:57540"/>
        <dbReference type="ChEBI" id="CHEBI:57945"/>
        <dbReference type="EC" id="1.14.19.21"/>
    </reaction>
    <physiologicalReaction direction="left-to-right" evidence="15">
        <dbReference type="Rhea" id="RHEA:51645"/>
    </physiologicalReaction>
</comment>
<evidence type="ECO:0000256" key="12">
    <source>
        <dbReference type="ARBA" id="ARBA00025712"/>
    </source>
</evidence>
<comment type="catalytic activity">
    <reaction evidence="16">
        <text>cholesterol + NADPH + O2 + H(+) = 7-dehydrocholesterol + NADP(+) + 2 H2O</text>
        <dbReference type="Rhea" id="RHEA:45024"/>
        <dbReference type="ChEBI" id="CHEBI:15377"/>
        <dbReference type="ChEBI" id="CHEBI:15378"/>
        <dbReference type="ChEBI" id="CHEBI:15379"/>
        <dbReference type="ChEBI" id="CHEBI:16113"/>
        <dbReference type="ChEBI" id="CHEBI:17759"/>
        <dbReference type="ChEBI" id="CHEBI:57783"/>
        <dbReference type="ChEBI" id="CHEBI:58349"/>
        <dbReference type="EC" id="1.14.19.21"/>
    </reaction>
    <physiologicalReaction direction="left-to-right" evidence="16">
        <dbReference type="Rhea" id="RHEA:45025"/>
    </physiologicalReaction>
</comment>
<evidence type="ECO:0000256" key="13">
    <source>
        <dbReference type="ARBA" id="ARBA00025729"/>
    </source>
</evidence>
<keyword evidence="8" id="KW-0560">Oxidoreductase</keyword>
<dbReference type="InterPro" id="IPR036922">
    <property type="entry name" value="Rieske_2Fe-2S_sf"/>
</dbReference>
<sequence length="393" mass="45264">MWLYYIISAVVAGVIYYITFVPLHYKSVDSGNKKSAINQARRLRKPGTNIPPPYPNGWFALATSDEIKPGTAKSIDCLGENFVVFRSAVTKQVYVLDAYCPHMGANIGIGGVVNGECIKCPFHHWNFDGKDGSLVDIPYSDDLKSVQKFSRIKKWTCREVNKLIFLWYHAENEEPWEIPSIFEVENNELWMHGTNEFMIHSHIQDIPENGADLAHLAAVHGPSLFAGTDINSFREKILSVGTHLWDAKWSVSENLKHMTNIKLSHIIQVWLWKFFQVDGDIYQIGPGYVVLKLKAFFGDVLVLQTVTPIEPLKQKLSHYFYASKFLGFIMKFVIFGETVQVARDAMIWDYKTFVRNPILPKEEKQIKLYRNWFSQFYSSNSKSFQDSRNDLTW</sequence>
<evidence type="ECO:0000256" key="3">
    <source>
        <dbReference type="ARBA" id="ARBA00004972"/>
    </source>
</evidence>
<keyword evidence="9" id="KW-0408">Iron</keyword>